<comment type="caution">
    <text evidence="2">The sequence shown here is derived from an EMBL/GenBank/DDBJ whole genome shotgun (WGS) entry which is preliminary data.</text>
</comment>
<evidence type="ECO:0000313" key="3">
    <source>
        <dbReference type="Proteomes" id="UP000829685"/>
    </source>
</evidence>
<dbReference type="Proteomes" id="UP000829685">
    <property type="component" value="Unassembled WGS sequence"/>
</dbReference>
<feature type="region of interest" description="Disordered" evidence="1">
    <location>
        <begin position="67"/>
        <end position="90"/>
    </location>
</feature>
<evidence type="ECO:0000256" key="1">
    <source>
        <dbReference type="SAM" id="MobiDB-lite"/>
    </source>
</evidence>
<gene>
    <name evidence="2" type="ORF">JX265_001898</name>
</gene>
<reference evidence="2" key="1">
    <citation type="submission" date="2021-03" db="EMBL/GenBank/DDBJ databases">
        <title>Revisited historic fungal species revealed as producer of novel bioactive compounds through whole genome sequencing and comparative genomics.</title>
        <authorList>
            <person name="Vignolle G.A."/>
            <person name="Hochenegger N."/>
            <person name="Mach R.L."/>
            <person name="Mach-Aigner A.R."/>
            <person name="Javad Rahimi M."/>
            <person name="Salim K.A."/>
            <person name="Chan C.M."/>
            <person name="Lim L.B.L."/>
            <person name="Cai F."/>
            <person name="Druzhinina I.S."/>
            <person name="U'Ren J.M."/>
            <person name="Derntl C."/>
        </authorList>
    </citation>
    <scope>NUCLEOTIDE SEQUENCE</scope>
    <source>
        <strain evidence="2">TUCIM 5799</strain>
    </source>
</reference>
<dbReference type="AlphaFoldDB" id="A0A9Q0AU99"/>
<feature type="compositionally biased region" description="Polar residues" evidence="1">
    <location>
        <begin position="78"/>
        <end position="88"/>
    </location>
</feature>
<organism evidence="2 3">
    <name type="scientific">Neoarthrinium moseri</name>
    <dbReference type="NCBI Taxonomy" id="1658444"/>
    <lineage>
        <taxon>Eukaryota</taxon>
        <taxon>Fungi</taxon>
        <taxon>Dikarya</taxon>
        <taxon>Ascomycota</taxon>
        <taxon>Pezizomycotina</taxon>
        <taxon>Sordariomycetes</taxon>
        <taxon>Xylariomycetidae</taxon>
        <taxon>Amphisphaeriales</taxon>
        <taxon>Apiosporaceae</taxon>
        <taxon>Neoarthrinium</taxon>
    </lineage>
</organism>
<keyword evidence="3" id="KW-1185">Reference proteome</keyword>
<sequence>MDEQNARRSFMGVIVSYDEFQRLKSTFENLKDEISADNNTCVAPLSSLAADLKEIERIYVPRNSANIGEEPSYKRVDNTQSKPTTPSLDQEIRATDEEFESEVNGNNASNAINQNKPQLQIDEEGESQVGEQQEQEREISHTAGPYLNAIADACFRTGSVRLLSILTPPDEDLPIMENTIHDDKGNVIAKNVYYVAIRRSGPHLGSTHLMLAGQNDQSEKTFPSEKEAFEAIVLQMKTKAISKSSAKRRRSSLSRFQTPDQPDAIELPNYIFELGELRITTYDHHDGTSEDRSTYCHVVVDIASAEKALWLVYRYKGVENGDMITRKRKFDRDEDMFSFVESERGFDIAQIAISFQDWIDKAGNPRLIHNAEGLIKTTCRRADPECSHVVYESFYASLKQGD</sequence>
<protein>
    <submittedName>
        <fullName evidence="2">Uncharacterized protein</fullName>
    </submittedName>
</protein>
<accession>A0A9Q0AU99</accession>
<name>A0A9Q0AU99_9PEZI</name>
<evidence type="ECO:0000313" key="2">
    <source>
        <dbReference type="EMBL" id="KAI1880277.1"/>
    </source>
</evidence>
<proteinExistence type="predicted"/>
<dbReference type="EMBL" id="JAFIMR010000003">
    <property type="protein sequence ID" value="KAI1880277.1"/>
    <property type="molecule type" value="Genomic_DNA"/>
</dbReference>